<evidence type="ECO:0000313" key="3">
    <source>
        <dbReference type="Proteomes" id="UP001459277"/>
    </source>
</evidence>
<accession>A0AAW2BXN3</accession>
<gene>
    <name evidence="2" type="ORF">SO802_029863</name>
</gene>
<name>A0AAW2BXN3_9ROSI</name>
<evidence type="ECO:0000313" key="2">
    <source>
        <dbReference type="EMBL" id="KAK9989624.1"/>
    </source>
</evidence>
<feature type="compositionally biased region" description="Basic residues" evidence="1">
    <location>
        <begin position="8"/>
        <end position="18"/>
    </location>
</feature>
<feature type="compositionally biased region" description="Low complexity" evidence="1">
    <location>
        <begin position="23"/>
        <end position="41"/>
    </location>
</feature>
<comment type="caution">
    <text evidence="2">The sequence shown here is derived from an EMBL/GenBank/DDBJ whole genome shotgun (WGS) entry which is preliminary data.</text>
</comment>
<dbReference type="AlphaFoldDB" id="A0AAW2BXN3"/>
<protein>
    <submittedName>
        <fullName evidence="2">Uncharacterized protein</fullName>
    </submittedName>
</protein>
<dbReference type="Proteomes" id="UP001459277">
    <property type="component" value="Unassembled WGS sequence"/>
</dbReference>
<reference evidence="2 3" key="1">
    <citation type="submission" date="2024-01" db="EMBL/GenBank/DDBJ databases">
        <title>A telomere-to-telomere, gap-free genome of sweet tea (Lithocarpus litseifolius).</title>
        <authorList>
            <person name="Zhou J."/>
        </authorList>
    </citation>
    <scope>NUCLEOTIDE SEQUENCE [LARGE SCALE GENOMIC DNA]</scope>
    <source>
        <strain evidence="2">Zhou-2022a</strain>
        <tissue evidence="2">Leaf</tissue>
    </source>
</reference>
<proteinExistence type="predicted"/>
<feature type="compositionally biased region" description="Acidic residues" evidence="1">
    <location>
        <begin position="71"/>
        <end position="85"/>
    </location>
</feature>
<sequence>AISAVSVRRSKAQLRSKWPRTETATPLAYSTPSTSAPSSSAGGVTLEARIARRQARLCGFVTSPSPSPQALEDEDDDDGFGDDDD</sequence>
<feature type="region of interest" description="Disordered" evidence="1">
    <location>
        <begin position="59"/>
        <end position="85"/>
    </location>
</feature>
<dbReference type="EMBL" id="JAZDWU010000010">
    <property type="protein sequence ID" value="KAK9989624.1"/>
    <property type="molecule type" value="Genomic_DNA"/>
</dbReference>
<keyword evidence="3" id="KW-1185">Reference proteome</keyword>
<feature type="region of interest" description="Disordered" evidence="1">
    <location>
        <begin position="1"/>
        <end position="43"/>
    </location>
</feature>
<evidence type="ECO:0000256" key="1">
    <source>
        <dbReference type="SAM" id="MobiDB-lite"/>
    </source>
</evidence>
<organism evidence="2 3">
    <name type="scientific">Lithocarpus litseifolius</name>
    <dbReference type="NCBI Taxonomy" id="425828"/>
    <lineage>
        <taxon>Eukaryota</taxon>
        <taxon>Viridiplantae</taxon>
        <taxon>Streptophyta</taxon>
        <taxon>Embryophyta</taxon>
        <taxon>Tracheophyta</taxon>
        <taxon>Spermatophyta</taxon>
        <taxon>Magnoliopsida</taxon>
        <taxon>eudicotyledons</taxon>
        <taxon>Gunneridae</taxon>
        <taxon>Pentapetalae</taxon>
        <taxon>rosids</taxon>
        <taxon>fabids</taxon>
        <taxon>Fagales</taxon>
        <taxon>Fagaceae</taxon>
        <taxon>Lithocarpus</taxon>
    </lineage>
</organism>
<feature type="non-terminal residue" evidence="2">
    <location>
        <position position="1"/>
    </location>
</feature>